<evidence type="ECO:0000313" key="5">
    <source>
        <dbReference type="Proteomes" id="UP000472727"/>
    </source>
</evidence>
<accession>A0A6G1MH22</accession>
<dbReference type="EMBL" id="WIWS01000009">
    <property type="protein sequence ID" value="KAF3226850.1"/>
    <property type="molecule type" value="Genomic_DNA"/>
</dbReference>
<feature type="compositionally biased region" description="Basic residues" evidence="1">
    <location>
        <begin position="92"/>
        <end position="106"/>
    </location>
</feature>
<feature type="compositionally biased region" description="Basic and acidic residues" evidence="1">
    <location>
        <begin position="326"/>
        <end position="338"/>
    </location>
</feature>
<evidence type="ECO:0000313" key="6">
    <source>
        <dbReference type="Proteomes" id="UP000479691"/>
    </source>
</evidence>
<name>A0A6G1MH22_ORBOL</name>
<evidence type="ECO:0000256" key="1">
    <source>
        <dbReference type="SAM" id="MobiDB-lite"/>
    </source>
</evidence>
<gene>
    <name evidence="4" type="ORF">TWF106_011261</name>
    <name evidence="3" type="ORF">TWF679_010841</name>
    <name evidence="2" type="ORF">TWF788_002944</name>
</gene>
<dbReference type="EMBL" id="WIWT01000089">
    <property type="protein sequence ID" value="KAF3202283.1"/>
    <property type="molecule type" value="Genomic_DNA"/>
</dbReference>
<feature type="region of interest" description="Disordered" evidence="1">
    <location>
        <begin position="371"/>
        <end position="394"/>
    </location>
</feature>
<proteinExistence type="predicted"/>
<evidence type="ECO:0000313" key="2">
    <source>
        <dbReference type="EMBL" id="KAF3186719.1"/>
    </source>
</evidence>
<evidence type="ECO:0000313" key="4">
    <source>
        <dbReference type="EMBL" id="KAF3226850.1"/>
    </source>
</evidence>
<feature type="region of interest" description="Disordered" evidence="1">
    <location>
        <begin position="226"/>
        <end position="249"/>
    </location>
</feature>
<dbReference type="EMBL" id="JAABOE010000016">
    <property type="protein sequence ID" value="KAF3186719.1"/>
    <property type="molecule type" value="Genomic_DNA"/>
</dbReference>
<comment type="caution">
    <text evidence="4">The sequence shown here is derived from an EMBL/GenBank/DDBJ whole genome shotgun (WGS) entry which is preliminary data.</text>
</comment>
<sequence>MVMSSDLAHIPQKQEREACLQKITIAGMSPLVKPEEIEYPIMAPNMKYYIPSIKDAEGMQLLSAAAFSYPPTYLRATTSPQSIVHMAPSRGSPRRQPIKPAKRTPRDHRPMYSQEEADAILYLRDSVGLPWKKVVELWNLLFDARTGKRWGPRTISGLQSHYYRMLGIDRSQGRRSSAPNPDIGLLKATDRRYWWVYSDRPDILTGVVRTPAQLKILQKQNIRRLRREAQREGRRQRKLTRRSIVEHPKETMVPHLSKVMQAALEEPKCMEVEENCANNSDSDSSTGDSFDQNSISDVDGYDTSSITPPPSSHTSTPTSPFEGFDVESKASRRLSEDLKNQSNILPPFKSLWGLADRGNKRDTNIIRWQDRVETLQRPGREKTGATPFRPTNKNPMAVASLLI</sequence>
<feature type="compositionally biased region" description="Low complexity" evidence="1">
    <location>
        <begin position="280"/>
        <end position="291"/>
    </location>
</feature>
<dbReference type="OrthoDB" id="3921745at2759"/>
<dbReference type="Proteomes" id="UP000614610">
    <property type="component" value="Unassembled WGS sequence"/>
</dbReference>
<organism evidence="4 5">
    <name type="scientific">Orbilia oligospora</name>
    <name type="common">Nematode-trapping fungus</name>
    <name type="synonym">Arthrobotrys oligospora</name>
    <dbReference type="NCBI Taxonomy" id="2813651"/>
    <lineage>
        <taxon>Eukaryota</taxon>
        <taxon>Fungi</taxon>
        <taxon>Dikarya</taxon>
        <taxon>Ascomycota</taxon>
        <taxon>Pezizomycotina</taxon>
        <taxon>Orbiliomycetes</taxon>
        <taxon>Orbiliales</taxon>
        <taxon>Orbiliaceae</taxon>
        <taxon>Orbilia</taxon>
    </lineage>
</organism>
<reference evidence="5 6" key="1">
    <citation type="submission" date="2019-06" db="EMBL/GenBank/DDBJ databases">
        <authorList>
            <person name="Palmer J.M."/>
        </authorList>
    </citation>
    <scope>NUCLEOTIDE SEQUENCE [LARGE SCALE GENOMIC DNA]</scope>
    <source>
        <strain evidence="4 5">TWF106</strain>
        <strain evidence="3">TWF679</strain>
        <strain evidence="2 6">TWF788</strain>
    </source>
</reference>
<protein>
    <submittedName>
        <fullName evidence="4">Uncharacterized protein</fullName>
    </submittedName>
</protein>
<dbReference type="Proteomes" id="UP000479691">
    <property type="component" value="Unassembled WGS sequence"/>
</dbReference>
<feature type="compositionally biased region" description="Basic and acidic residues" evidence="1">
    <location>
        <begin position="371"/>
        <end position="383"/>
    </location>
</feature>
<dbReference type="AlphaFoldDB" id="A0A6G1MH22"/>
<dbReference type="Proteomes" id="UP000472727">
    <property type="component" value="Unassembled WGS sequence"/>
</dbReference>
<evidence type="ECO:0000313" key="3">
    <source>
        <dbReference type="EMBL" id="KAF3202283.1"/>
    </source>
</evidence>
<feature type="region of interest" description="Disordered" evidence="1">
    <location>
        <begin position="276"/>
        <end position="338"/>
    </location>
</feature>
<feature type="region of interest" description="Disordered" evidence="1">
    <location>
        <begin position="84"/>
        <end position="109"/>
    </location>
</feature>